<dbReference type="SUPFAM" id="SSF109854">
    <property type="entry name" value="DinB/YfiT-like putative metalloenzymes"/>
    <property type="match status" value="1"/>
</dbReference>
<dbReference type="HOGENOM" id="CLU_101283_1_1_5"/>
<dbReference type="Pfam" id="PF05163">
    <property type="entry name" value="DinB"/>
    <property type="match status" value="1"/>
</dbReference>
<reference evidence="4 5" key="1">
    <citation type="submission" date="2014-09" db="EMBL/GenBank/DDBJ databases">
        <title>Genome sequencing of Methyloceanibacter caenitepidi Gela4.</title>
        <authorList>
            <person name="Takeuchi M."/>
            <person name="Susumu S."/>
            <person name="Kamagata Y."/>
            <person name="Oshima K."/>
            <person name="Hattori M."/>
            <person name="Iwasaki W."/>
        </authorList>
    </citation>
    <scope>NUCLEOTIDE SEQUENCE [LARGE SCALE GENOMIC DNA]</scope>
    <source>
        <strain evidence="4 5">Gela4</strain>
    </source>
</reference>
<sequence>MRQTFVMFAGYNAWANERLYDAASRLSDADYRADQGAFFKSMHGTLNHILVADRIWMHRFTGEGALPPSLDAILYEEFEPLRKARRVEDERIAAYVGGLTDADAASDVHYGTIVQPARVVQPLSSALSHVFNHQTHHRGQAHCLLTKLTGEAPSLDLILYQRQTGIGLDRTATSG</sequence>
<protein>
    <submittedName>
        <fullName evidence="4">DinB superfamily</fullName>
    </submittedName>
</protein>
<dbReference type="OrthoDB" id="9807509at2"/>
<dbReference type="RefSeq" id="WP_045368558.1">
    <property type="nucleotide sequence ID" value="NZ_AP014648.1"/>
</dbReference>
<dbReference type="Gene3D" id="1.20.120.450">
    <property type="entry name" value="dinb family like domain"/>
    <property type="match status" value="1"/>
</dbReference>
<feature type="binding site" evidence="3">
    <location>
        <position position="48"/>
    </location>
    <ligand>
        <name>a divalent metal cation</name>
        <dbReference type="ChEBI" id="CHEBI:60240"/>
    </ligand>
</feature>
<accession>A0A0A8K6P3</accession>
<keyword evidence="2 3" id="KW-0479">Metal-binding</keyword>
<evidence type="ECO:0000256" key="3">
    <source>
        <dbReference type="PIRSR" id="PIRSR607837-1"/>
    </source>
</evidence>
<dbReference type="InterPro" id="IPR034660">
    <property type="entry name" value="DinB/YfiT-like"/>
</dbReference>
<feature type="binding site" evidence="3">
    <location>
        <position position="137"/>
    </location>
    <ligand>
        <name>a divalent metal cation</name>
        <dbReference type="ChEBI" id="CHEBI:60240"/>
    </ligand>
</feature>
<feature type="binding site" evidence="3">
    <location>
        <position position="133"/>
    </location>
    <ligand>
        <name>a divalent metal cation</name>
        <dbReference type="ChEBI" id="CHEBI:60240"/>
    </ligand>
</feature>
<keyword evidence="5" id="KW-1185">Reference proteome</keyword>
<evidence type="ECO:0000256" key="1">
    <source>
        <dbReference type="ARBA" id="ARBA00008635"/>
    </source>
</evidence>
<dbReference type="STRING" id="1384459.GL4_2989"/>
<dbReference type="PANTHER" id="PTHR37302">
    <property type="entry name" value="SLR1116 PROTEIN"/>
    <property type="match status" value="1"/>
</dbReference>
<dbReference type="AlphaFoldDB" id="A0A0A8K6P3"/>
<organism evidence="4 5">
    <name type="scientific">Methyloceanibacter caenitepidi</name>
    <dbReference type="NCBI Taxonomy" id="1384459"/>
    <lineage>
        <taxon>Bacteria</taxon>
        <taxon>Pseudomonadati</taxon>
        <taxon>Pseudomonadota</taxon>
        <taxon>Alphaproteobacteria</taxon>
        <taxon>Hyphomicrobiales</taxon>
        <taxon>Hyphomicrobiaceae</taxon>
        <taxon>Methyloceanibacter</taxon>
    </lineage>
</organism>
<dbReference type="Proteomes" id="UP000031643">
    <property type="component" value="Chromosome"/>
</dbReference>
<name>A0A0A8K6P3_9HYPH</name>
<dbReference type="GO" id="GO:0046872">
    <property type="term" value="F:metal ion binding"/>
    <property type="evidence" value="ECO:0007669"/>
    <property type="project" value="UniProtKB-KW"/>
</dbReference>
<dbReference type="KEGG" id="mcg:GL4_2989"/>
<dbReference type="InterPro" id="IPR007837">
    <property type="entry name" value="DinB"/>
</dbReference>
<dbReference type="EMBL" id="AP014648">
    <property type="protein sequence ID" value="BAQ18421.1"/>
    <property type="molecule type" value="Genomic_DNA"/>
</dbReference>
<evidence type="ECO:0000256" key="2">
    <source>
        <dbReference type="ARBA" id="ARBA00022723"/>
    </source>
</evidence>
<dbReference type="PANTHER" id="PTHR37302:SF1">
    <property type="entry name" value="PROTEIN DINB"/>
    <property type="match status" value="1"/>
</dbReference>
<evidence type="ECO:0000313" key="4">
    <source>
        <dbReference type="EMBL" id="BAQ18421.1"/>
    </source>
</evidence>
<proteinExistence type="inferred from homology"/>
<gene>
    <name evidence="4" type="ORF">GL4_2989</name>
</gene>
<evidence type="ECO:0000313" key="5">
    <source>
        <dbReference type="Proteomes" id="UP000031643"/>
    </source>
</evidence>
<comment type="similarity">
    <text evidence="1">Belongs to the DinB family.</text>
</comment>